<organism evidence="1">
    <name type="scientific">Mycobacterium triplex</name>
    <dbReference type="NCBI Taxonomy" id="47839"/>
    <lineage>
        <taxon>Bacteria</taxon>
        <taxon>Bacillati</taxon>
        <taxon>Actinomycetota</taxon>
        <taxon>Actinomycetes</taxon>
        <taxon>Mycobacteriales</taxon>
        <taxon>Mycobacteriaceae</taxon>
        <taxon>Mycobacterium</taxon>
        <taxon>Mycobacterium simiae complex</taxon>
    </lineage>
</organism>
<evidence type="ECO:0000313" key="1">
    <source>
        <dbReference type="EMBL" id="CDO86770.1"/>
    </source>
</evidence>
<name>A0A024JSH8_9MYCO</name>
<dbReference type="Proteomes" id="UP000028880">
    <property type="component" value="Unassembled WGS sequence"/>
</dbReference>
<accession>A0A024JSH8</accession>
<gene>
    <name evidence="1" type="ORF">BN973_01116</name>
</gene>
<reference evidence="1" key="1">
    <citation type="journal article" date="2014" name="Genome Announc.">
        <title>Draft Genome Sequence of Mycobacterium triplex DSM 44626.</title>
        <authorList>
            <person name="Sassi M."/>
            <person name="Croce O."/>
            <person name="Robert C."/>
            <person name="Raoult D."/>
            <person name="Drancourt M."/>
        </authorList>
    </citation>
    <scope>NUCLEOTIDE SEQUENCE [LARGE SCALE GENOMIC DNA]</scope>
    <source>
        <strain evidence="1">DSM 44626</strain>
    </source>
</reference>
<reference evidence="1" key="2">
    <citation type="submission" date="2014-04" db="EMBL/GenBank/DDBJ databases">
        <authorList>
            <person name="Urmite Genomes U."/>
        </authorList>
    </citation>
    <scope>NUCLEOTIDE SEQUENCE</scope>
    <source>
        <strain evidence="1">DSM 44626</strain>
    </source>
</reference>
<proteinExistence type="predicted"/>
<dbReference type="EMBL" id="HG964446">
    <property type="protein sequence ID" value="CDO86770.1"/>
    <property type="molecule type" value="Genomic_DNA"/>
</dbReference>
<protein>
    <submittedName>
        <fullName evidence="1">Uncharacterized protein</fullName>
    </submittedName>
</protein>
<dbReference type="STRING" id="47839.BN973_01116"/>
<dbReference type="AlphaFoldDB" id="A0A024JSH8"/>
<dbReference type="HOGENOM" id="CLU_3313109_0_0_11"/>
<sequence length="39" mass="3884">MARRRAAHNWPVPTAFSAAHSAGNAGSAIAIVAVSGRPG</sequence>